<gene>
    <name evidence="2" type="ORF">PHMEG_0008481</name>
</gene>
<dbReference type="EMBL" id="NBNE01000733">
    <property type="protein sequence ID" value="OWZ17565.1"/>
    <property type="molecule type" value="Genomic_DNA"/>
</dbReference>
<dbReference type="Proteomes" id="UP000198211">
    <property type="component" value="Unassembled WGS sequence"/>
</dbReference>
<accession>A0A225WIX8</accession>
<feature type="compositionally biased region" description="Polar residues" evidence="1">
    <location>
        <begin position="117"/>
        <end position="129"/>
    </location>
</feature>
<organism evidence="2 3">
    <name type="scientific">Phytophthora megakarya</name>
    <dbReference type="NCBI Taxonomy" id="4795"/>
    <lineage>
        <taxon>Eukaryota</taxon>
        <taxon>Sar</taxon>
        <taxon>Stramenopiles</taxon>
        <taxon>Oomycota</taxon>
        <taxon>Peronosporomycetes</taxon>
        <taxon>Peronosporales</taxon>
        <taxon>Peronosporaceae</taxon>
        <taxon>Phytophthora</taxon>
    </lineage>
</organism>
<sequence length="243" mass="26497">MTSRSGRSRYSATSGVSQLALNAIRSTQDMLARMESKQDTTQAQLNQRIDQAFPGDPDAGSSAWGRQECLSDLQKSLDDQWESGMSTQMQRLQEEITSLKEVRNQDQEAIRSPKNVRGTSSRNIRATSTEVQGIRSTVYSQSSNAIKDDAVHSQDASGDSALAAQLQQTLPSVTEVNSSVESSEEGDSSSDSDSSSDGMPSYATMVTNLKEAYMLTLRTFTNALDDFDEKKSLWHVADGGRSS</sequence>
<evidence type="ECO:0000313" key="2">
    <source>
        <dbReference type="EMBL" id="OWZ17565.1"/>
    </source>
</evidence>
<evidence type="ECO:0000256" key="1">
    <source>
        <dbReference type="SAM" id="MobiDB-lite"/>
    </source>
</evidence>
<keyword evidence="3" id="KW-1185">Reference proteome</keyword>
<name>A0A225WIX8_9STRA</name>
<feature type="compositionally biased region" description="Basic and acidic residues" evidence="1">
    <location>
        <begin position="99"/>
        <end position="111"/>
    </location>
</feature>
<feature type="region of interest" description="Disordered" evidence="1">
    <location>
        <begin position="170"/>
        <end position="202"/>
    </location>
</feature>
<comment type="caution">
    <text evidence="2">The sequence shown here is derived from an EMBL/GenBank/DDBJ whole genome shotgun (WGS) entry which is preliminary data.</text>
</comment>
<feature type="compositionally biased region" description="Low complexity" evidence="1">
    <location>
        <begin position="172"/>
        <end position="181"/>
    </location>
</feature>
<dbReference type="AlphaFoldDB" id="A0A225WIX8"/>
<proteinExistence type="predicted"/>
<evidence type="ECO:0000313" key="3">
    <source>
        <dbReference type="Proteomes" id="UP000198211"/>
    </source>
</evidence>
<reference evidence="3" key="1">
    <citation type="submission" date="2017-03" db="EMBL/GenBank/DDBJ databases">
        <title>Phytopthora megakarya and P. palmivora, two closely related causual agents of cacao black pod achieved similar genome size and gene model numbers by different mechanisms.</title>
        <authorList>
            <person name="Ali S."/>
            <person name="Shao J."/>
            <person name="Larry D.J."/>
            <person name="Kronmiller B."/>
            <person name="Shen D."/>
            <person name="Strem M.D."/>
            <person name="Melnick R.L."/>
            <person name="Guiltinan M.J."/>
            <person name="Tyler B.M."/>
            <person name="Meinhardt L.W."/>
            <person name="Bailey B.A."/>
        </authorList>
    </citation>
    <scope>NUCLEOTIDE SEQUENCE [LARGE SCALE GENOMIC DNA]</scope>
    <source>
        <strain evidence="3">zdho120</strain>
    </source>
</reference>
<feature type="region of interest" description="Disordered" evidence="1">
    <location>
        <begin position="99"/>
        <end position="129"/>
    </location>
</feature>
<protein>
    <submittedName>
        <fullName evidence="2">Uncharacterized protein</fullName>
    </submittedName>
</protein>